<organism evidence="4 5">
    <name type="scientific">Jhaorihella thermophila</name>
    <dbReference type="NCBI Taxonomy" id="488547"/>
    <lineage>
        <taxon>Bacteria</taxon>
        <taxon>Pseudomonadati</taxon>
        <taxon>Pseudomonadota</taxon>
        <taxon>Alphaproteobacteria</taxon>
        <taxon>Rhodobacterales</taxon>
        <taxon>Paracoccaceae</taxon>
        <taxon>Jhaorihella</taxon>
    </lineage>
</organism>
<proteinExistence type="inferred from homology"/>
<dbReference type="GO" id="GO:0120010">
    <property type="term" value="P:intermembrane phospholipid transfer"/>
    <property type="evidence" value="ECO:0007669"/>
    <property type="project" value="TreeGrafter"/>
</dbReference>
<evidence type="ECO:0000256" key="3">
    <source>
        <dbReference type="SAM" id="SignalP"/>
    </source>
</evidence>
<dbReference type="Proteomes" id="UP000236742">
    <property type="component" value="Unassembled WGS sequence"/>
</dbReference>
<dbReference type="EMBL" id="FNVD01000016">
    <property type="protein sequence ID" value="SEG20702.1"/>
    <property type="molecule type" value="Genomic_DNA"/>
</dbReference>
<feature type="signal peptide" evidence="3">
    <location>
        <begin position="1"/>
        <end position="27"/>
    </location>
</feature>
<dbReference type="RefSeq" id="WP_327315702.1">
    <property type="nucleotide sequence ID" value="NZ_FNVD01000016.1"/>
</dbReference>
<name>A0A1H5YAA3_9RHOB</name>
<evidence type="ECO:0000256" key="1">
    <source>
        <dbReference type="ARBA" id="ARBA00010634"/>
    </source>
</evidence>
<accession>A0A1H5YAA3</accession>
<dbReference type="AlphaFoldDB" id="A0A1H5YAA3"/>
<dbReference type="GO" id="GO:0016020">
    <property type="term" value="C:membrane"/>
    <property type="evidence" value="ECO:0007669"/>
    <property type="project" value="InterPro"/>
</dbReference>
<dbReference type="InterPro" id="IPR007428">
    <property type="entry name" value="MlaA"/>
</dbReference>
<comment type="similarity">
    <text evidence="1">Belongs to the MlaA family.</text>
</comment>
<dbReference type="PANTHER" id="PTHR30035:SF3">
    <property type="entry name" value="INTERMEMBRANE PHOSPHOLIPID TRANSPORT SYSTEM LIPOPROTEIN MLAA"/>
    <property type="match status" value="1"/>
</dbReference>
<evidence type="ECO:0000256" key="2">
    <source>
        <dbReference type="ARBA" id="ARBA00022729"/>
    </source>
</evidence>
<evidence type="ECO:0000313" key="5">
    <source>
        <dbReference type="Proteomes" id="UP000236742"/>
    </source>
</evidence>
<keyword evidence="2 3" id="KW-0732">Signal</keyword>
<gene>
    <name evidence="4" type="ORF">SAMN05421751_11612</name>
</gene>
<sequence>MKRIGLIPERILSALAVLSVALLSACAAPTPGAQTSGAVYDPYEETNRKIHGFNVALDKAFVRSASKGYTTVVPEPMLDSVTYFSDNLSMPSAFVNSLLQGNFKRAGTAALRFALNSTIGFAGLADPATDFGIPPADTDFGETLHVWGFGEGPFVMLPIYGPSTSRDAIGVVTDLFTNPLSYAPQRPIKNIGVWARALDQMGNRGRYSDVVDSILYDSADSYAQLRTIYLQNRRFELGETDAASEIDPYALDTEGF</sequence>
<reference evidence="4 5" key="1">
    <citation type="submission" date="2016-10" db="EMBL/GenBank/DDBJ databases">
        <authorList>
            <person name="de Groot N.N."/>
        </authorList>
    </citation>
    <scope>NUCLEOTIDE SEQUENCE [LARGE SCALE GENOMIC DNA]</scope>
    <source>
        <strain evidence="4 5">DSM 23413</strain>
    </source>
</reference>
<dbReference type="PANTHER" id="PTHR30035">
    <property type="entry name" value="LIPOPROTEIN VACJ-RELATED"/>
    <property type="match status" value="1"/>
</dbReference>
<dbReference type="PROSITE" id="PS51257">
    <property type="entry name" value="PROKAR_LIPOPROTEIN"/>
    <property type="match status" value="1"/>
</dbReference>
<keyword evidence="4" id="KW-0449">Lipoprotein</keyword>
<protein>
    <submittedName>
        <fullName evidence="4">Phospholipid-binding lipoprotein MlaA</fullName>
    </submittedName>
</protein>
<keyword evidence="5" id="KW-1185">Reference proteome</keyword>
<evidence type="ECO:0000313" key="4">
    <source>
        <dbReference type="EMBL" id="SEG20702.1"/>
    </source>
</evidence>
<dbReference type="PRINTS" id="PR01805">
    <property type="entry name" value="VACJLIPOPROT"/>
</dbReference>
<feature type="chain" id="PRO_5009290321" evidence="3">
    <location>
        <begin position="28"/>
        <end position="256"/>
    </location>
</feature>
<dbReference type="Pfam" id="PF04333">
    <property type="entry name" value="MlaA"/>
    <property type="match status" value="1"/>
</dbReference>